<dbReference type="KEGG" id="nba:CUN60_00780"/>
<dbReference type="RefSeq" id="WP_102950195.1">
    <property type="nucleotide sequence ID" value="NZ_CP024847.1"/>
</dbReference>
<name>A0A2I7N3T8_9NEIS</name>
<organism evidence="1 2">
    <name type="scientific">Aquella oligotrophica</name>
    <dbReference type="NCBI Taxonomy" id="2067065"/>
    <lineage>
        <taxon>Bacteria</taxon>
        <taxon>Pseudomonadati</taxon>
        <taxon>Pseudomonadota</taxon>
        <taxon>Betaproteobacteria</taxon>
        <taxon>Neisseriales</taxon>
        <taxon>Neisseriaceae</taxon>
        <taxon>Aquella</taxon>
    </lineage>
</organism>
<proteinExistence type="predicted"/>
<accession>A0A2I7N3T8</accession>
<dbReference type="AlphaFoldDB" id="A0A2I7N3T8"/>
<sequence>MFNNNEIFTSPDKCIEECDKQIEFANNIINYLQQYVKQIESIKSIAGSTKALQQMNPLNMMMDFINSQNKKKEDE</sequence>
<reference evidence="2" key="1">
    <citation type="submission" date="2017-11" db="EMBL/GenBank/DDBJ databases">
        <authorList>
            <person name="Chan K.G."/>
            <person name="Lee L.S."/>
        </authorList>
    </citation>
    <scope>NUCLEOTIDE SEQUENCE [LARGE SCALE GENOMIC DNA]</scope>
    <source>
        <strain evidence="2">DSM 100970</strain>
    </source>
</reference>
<keyword evidence="2" id="KW-1185">Reference proteome</keyword>
<dbReference type="Proteomes" id="UP000236655">
    <property type="component" value="Chromosome"/>
</dbReference>
<dbReference type="EMBL" id="CP024847">
    <property type="protein sequence ID" value="AUR50895.1"/>
    <property type="molecule type" value="Genomic_DNA"/>
</dbReference>
<evidence type="ECO:0000313" key="2">
    <source>
        <dbReference type="Proteomes" id="UP000236655"/>
    </source>
</evidence>
<gene>
    <name evidence="1" type="ORF">CUN60_00780</name>
</gene>
<evidence type="ECO:0000313" key="1">
    <source>
        <dbReference type="EMBL" id="AUR50895.1"/>
    </source>
</evidence>
<protein>
    <submittedName>
        <fullName evidence="1">Uncharacterized protein</fullName>
    </submittedName>
</protein>